<dbReference type="SUPFAM" id="SSF55729">
    <property type="entry name" value="Acyl-CoA N-acyltransferases (Nat)"/>
    <property type="match status" value="1"/>
</dbReference>
<dbReference type="OrthoDB" id="4107213at2759"/>
<protein>
    <submittedName>
        <fullName evidence="1">Uncharacterized protein</fullName>
    </submittedName>
</protein>
<evidence type="ECO:0000313" key="2">
    <source>
        <dbReference type="Proteomes" id="UP000799441"/>
    </source>
</evidence>
<organism evidence="1 2">
    <name type="scientific">Polychaeton citri CBS 116435</name>
    <dbReference type="NCBI Taxonomy" id="1314669"/>
    <lineage>
        <taxon>Eukaryota</taxon>
        <taxon>Fungi</taxon>
        <taxon>Dikarya</taxon>
        <taxon>Ascomycota</taxon>
        <taxon>Pezizomycotina</taxon>
        <taxon>Dothideomycetes</taxon>
        <taxon>Dothideomycetidae</taxon>
        <taxon>Capnodiales</taxon>
        <taxon>Capnodiaceae</taxon>
        <taxon>Polychaeton</taxon>
    </lineage>
</organism>
<dbReference type="AlphaFoldDB" id="A0A9P4PYR6"/>
<evidence type="ECO:0000313" key="1">
    <source>
        <dbReference type="EMBL" id="KAF2716285.1"/>
    </source>
</evidence>
<gene>
    <name evidence="1" type="ORF">K431DRAFT_289553</name>
</gene>
<proteinExistence type="predicted"/>
<comment type="caution">
    <text evidence="1">The sequence shown here is derived from an EMBL/GenBank/DDBJ whole genome shotgun (WGS) entry which is preliminary data.</text>
</comment>
<keyword evidence="2" id="KW-1185">Reference proteome</keyword>
<dbReference type="EMBL" id="MU003883">
    <property type="protein sequence ID" value="KAF2716285.1"/>
    <property type="molecule type" value="Genomic_DNA"/>
</dbReference>
<name>A0A9P4PYR6_9PEZI</name>
<accession>A0A9P4PYR6</accession>
<reference evidence="1" key="1">
    <citation type="journal article" date="2020" name="Stud. Mycol.">
        <title>101 Dothideomycetes genomes: a test case for predicting lifestyles and emergence of pathogens.</title>
        <authorList>
            <person name="Haridas S."/>
            <person name="Albert R."/>
            <person name="Binder M."/>
            <person name="Bloem J."/>
            <person name="Labutti K."/>
            <person name="Salamov A."/>
            <person name="Andreopoulos B."/>
            <person name="Baker S."/>
            <person name="Barry K."/>
            <person name="Bills G."/>
            <person name="Bluhm B."/>
            <person name="Cannon C."/>
            <person name="Castanera R."/>
            <person name="Culley D."/>
            <person name="Daum C."/>
            <person name="Ezra D."/>
            <person name="Gonzalez J."/>
            <person name="Henrissat B."/>
            <person name="Kuo A."/>
            <person name="Liang C."/>
            <person name="Lipzen A."/>
            <person name="Lutzoni F."/>
            <person name="Magnuson J."/>
            <person name="Mondo S."/>
            <person name="Nolan M."/>
            <person name="Ohm R."/>
            <person name="Pangilinan J."/>
            <person name="Park H.-J."/>
            <person name="Ramirez L."/>
            <person name="Alfaro M."/>
            <person name="Sun H."/>
            <person name="Tritt A."/>
            <person name="Yoshinaga Y."/>
            <person name="Zwiers L.-H."/>
            <person name="Turgeon B."/>
            <person name="Goodwin S."/>
            <person name="Spatafora J."/>
            <person name="Crous P."/>
            <person name="Grigoriev I."/>
        </authorList>
    </citation>
    <scope>NUCLEOTIDE SEQUENCE</scope>
    <source>
        <strain evidence="1">CBS 116435</strain>
    </source>
</reference>
<sequence>MDEVLAKCTPRLRSHIAAVDLDSLSRVAPARLRELAVPHLGSVELVSGPDYESLYAPLYESQFSGQERERSDLIVTRLELEFSGQRDHLSPYRVVGVRGHDGQAIAAAQFSVLFLREGDSGPGLDGVAVPYLQYIYVRKQNRRQGLSEVLHTLILAVASADAKARLEVEGGGRLVVPFTFFETEPATAAAAVAGKAGGKDVSGKVDVSKARAEVHTRTGALVLMLKRGDGSLVSPHVQPGLEVGESPLTVVWMLRPSPQFDFDSIRRDEARLTIIAEQLFEAYYRSLRDEGFPEDNIRLAERIVKARCSKDHEKPRFVLLLLSEVTDTMYKNLNDFVQP</sequence>
<dbReference type="InterPro" id="IPR016181">
    <property type="entry name" value="Acyl_CoA_acyltransferase"/>
</dbReference>
<dbReference type="Proteomes" id="UP000799441">
    <property type="component" value="Unassembled WGS sequence"/>
</dbReference>